<comment type="caution">
    <text evidence="7">The sequence shown here is derived from an EMBL/GenBank/DDBJ whole genome shotgun (WGS) entry which is preliminary data.</text>
</comment>
<dbReference type="InterPro" id="IPR011042">
    <property type="entry name" value="6-blade_b-propeller_TolB-like"/>
</dbReference>
<dbReference type="GO" id="GO:0006508">
    <property type="term" value="P:proteolysis"/>
    <property type="evidence" value="ECO:0007669"/>
    <property type="project" value="UniProtKB-KW"/>
</dbReference>
<dbReference type="Gene3D" id="2.120.10.30">
    <property type="entry name" value="TolB, C-terminal domain"/>
    <property type="match status" value="2"/>
</dbReference>
<dbReference type="InterPro" id="IPR001375">
    <property type="entry name" value="Peptidase_S9_cat"/>
</dbReference>
<dbReference type="Gene3D" id="3.40.50.1820">
    <property type="entry name" value="alpha/beta hydrolase"/>
    <property type="match status" value="1"/>
</dbReference>
<dbReference type="FunFam" id="3.40.50.1820:FF:000028">
    <property type="entry name" value="S9 family peptidase"/>
    <property type="match status" value="1"/>
</dbReference>
<dbReference type="Pfam" id="PF00326">
    <property type="entry name" value="Peptidase_S9"/>
    <property type="match status" value="1"/>
</dbReference>
<dbReference type="InterPro" id="IPR011659">
    <property type="entry name" value="WD40"/>
</dbReference>
<keyword evidence="4" id="KW-0378">Hydrolase</keyword>
<keyword evidence="2" id="KW-0645">Protease</keyword>
<evidence type="ECO:0000313" key="7">
    <source>
        <dbReference type="EMBL" id="HED10159.1"/>
    </source>
</evidence>
<dbReference type="PANTHER" id="PTHR42776:SF13">
    <property type="entry name" value="DIPEPTIDYL-PEPTIDASE 5"/>
    <property type="match status" value="1"/>
</dbReference>
<dbReference type="SUPFAM" id="SSF53474">
    <property type="entry name" value="alpha/beta-Hydrolases"/>
    <property type="match status" value="1"/>
</dbReference>
<feature type="domain" description="Peptidase S9 prolyl oligopeptidase catalytic" evidence="6">
    <location>
        <begin position="464"/>
        <end position="671"/>
    </location>
</feature>
<evidence type="ECO:0000256" key="1">
    <source>
        <dbReference type="ARBA" id="ARBA00010040"/>
    </source>
</evidence>
<dbReference type="SUPFAM" id="SSF82171">
    <property type="entry name" value="DPP6 N-terminal domain-like"/>
    <property type="match status" value="1"/>
</dbReference>
<dbReference type="PANTHER" id="PTHR42776">
    <property type="entry name" value="SERINE PEPTIDASE S9 FAMILY MEMBER"/>
    <property type="match status" value="1"/>
</dbReference>
<keyword evidence="5" id="KW-0720">Serine protease</keyword>
<evidence type="ECO:0000256" key="5">
    <source>
        <dbReference type="ARBA" id="ARBA00022825"/>
    </source>
</evidence>
<evidence type="ECO:0000259" key="6">
    <source>
        <dbReference type="Pfam" id="PF00326"/>
    </source>
</evidence>
<dbReference type="EMBL" id="DRLD01000157">
    <property type="protein sequence ID" value="HED10159.1"/>
    <property type="molecule type" value="Genomic_DNA"/>
</dbReference>
<dbReference type="Pfam" id="PF07676">
    <property type="entry name" value="PD40"/>
    <property type="match status" value="2"/>
</dbReference>
<dbReference type="Proteomes" id="UP000886005">
    <property type="component" value="Unassembled WGS sequence"/>
</dbReference>
<evidence type="ECO:0000256" key="4">
    <source>
        <dbReference type="ARBA" id="ARBA00022801"/>
    </source>
</evidence>
<organism evidence="7">
    <name type="scientific">Caldithrix abyssi</name>
    <dbReference type="NCBI Taxonomy" id="187145"/>
    <lineage>
        <taxon>Bacteria</taxon>
        <taxon>Pseudomonadati</taxon>
        <taxon>Calditrichota</taxon>
        <taxon>Calditrichia</taxon>
        <taxon>Calditrichales</taxon>
        <taxon>Calditrichaceae</taxon>
        <taxon>Caldithrix</taxon>
    </lineage>
</organism>
<name>A0A7V1LLF2_CALAY</name>
<dbReference type="AlphaFoldDB" id="A0A7V1LLF2"/>
<dbReference type="GO" id="GO:0004252">
    <property type="term" value="F:serine-type endopeptidase activity"/>
    <property type="evidence" value="ECO:0007669"/>
    <property type="project" value="TreeGrafter"/>
</dbReference>
<accession>A0A7V1LLF2</accession>
<comment type="similarity">
    <text evidence="1">Belongs to the peptidase S9C family.</text>
</comment>
<sequence length="671" mass="76181">MPIGGPMKFRFFLIILIFSSALFAGKRAITFEDFFSMKRLGGYALSPDKSKILYDVTLPDIDGNTFHRSIYLLDLNTGTSQKLAMEGNASHAVWLEDNSGFLYNTGGQISRFDLKKNSTTEVTAFKPGAANALIRPGGEQFVFVSEVDPNCADPDCMERHEEAFGKRTVKARVITQLMFRHWNRWLEGKRSHLLLADRSGKVLKDLTPGDYDTPPLDLGSARDYAFSPDGRMLAFVRNMDDMVAISTNNDIFLYDMESGKTTRLTGNKANDNQPVFSPDGRWLAWRAMSRPGFEADRYRLMVKNLKTGETRDLTQSFSLSTGEIVWQADSRGIYFTAAEEGAVSIYHSDLNGNRKAVLKGHYLSGLQVLNDHTLLFKKQTAAMPYELFRFDTGTKKMEKLTRLNDALLSELELPRLQKFWFTGAKGDSVMGWIMTPPFFDKNKVYPAVQLIHGGPQGAWGDDFHFRWSYQMFAAPGYVIWAVNFHGSTGYGQDFTDAVSRDWGGAPYQDLLLGTDYVLKNYPFIDAGRLGAAGASYGGFMINWIAGHENPFKCLVSHDGVFDQRSMYGATEELWFPEWEFGGPYWKNPELYEKWSPSNLAGNFKTPMLVIHGEHDYRVPYTQGLQLFTALQRQGVDSQLLFFPDEDHFVTKPQNARLWWHTVHNWLGRYLK</sequence>
<keyword evidence="3" id="KW-0732">Signal</keyword>
<protein>
    <submittedName>
        <fullName evidence="7">S9 family peptidase</fullName>
    </submittedName>
</protein>
<proteinExistence type="inferred from homology"/>
<reference evidence="7" key="1">
    <citation type="journal article" date="2020" name="mSystems">
        <title>Genome- and Community-Level Interaction Insights into Carbon Utilization and Element Cycling Functions of Hydrothermarchaeota in Hydrothermal Sediment.</title>
        <authorList>
            <person name="Zhou Z."/>
            <person name="Liu Y."/>
            <person name="Xu W."/>
            <person name="Pan J."/>
            <person name="Luo Z.H."/>
            <person name="Li M."/>
        </authorList>
    </citation>
    <scope>NUCLEOTIDE SEQUENCE [LARGE SCALE GENOMIC DNA]</scope>
    <source>
        <strain evidence="7">HyVt-456</strain>
    </source>
</reference>
<gene>
    <name evidence="7" type="ORF">ENJ10_05695</name>
</gene>
<evidence type="ECO:0000256" key="2">
    <source>
        <dbReference type="ARBA" id="ARBA00022670"/>
    </source>
</evidence>
<evidence type="ECO:0000256" key="3">
    <source>
        <dbReference type="ARBA" id="ARBA00022729"/>
    </source>
</evidence>
<dbReference type="InterPro" id="IPR029058">
    <property type="entry name" value="AB_hydrolase_fold"/>
</dbReference>